<feature type="chain" id="PRO_5044185495" description="Tectonic domain-containing protein" evidence="7">
    <location>
        <begin position="24"/>
        <end position="624"/>
    </location>
</feature>
<gene>
    <name evidence="10" type="primary">TCTN1</name>
</gene>
<evidence type="ECO:0000313" key="10">
    <source>
        <dbReference type="Ensembl" id="ENSOABP00000008340.2"/>
    </source>
</evidence>
<evidence type="ECO:0000256" key="2">
    <source>
        <dbReference type="ARBA" id="ARBA00011495"/>
    </source>
</evidence>
<feature type="domain" description="Tectonic-1-3" evidence="8">
    <location>
        <begin position="225"/>
        <end position="380"/>
    </location>
</feature>
<evidence type="ECO:0000256" key="7">
    <source>
        <dbReference type="SAM" id="SignalP"/>
    </source>
</evidence>
<name>A0A668S1J6_OREAU</name>
<evidence type="ECO:0000256" key="4">
    <source>
        <dbReference type="ARBA" id="ARBA00022794"/>
    </source>
</evidence>
<dbReference type="Proteomes" id="UP000472276">
    <property type="component" value="Unassembled WGS sequence"/>
</dbReference>
<feature type="region of interest" description="Disordered" evidence="6">
    <location>
        <begin position="32"/>
        <end position="78"/>
    </location>
</feature>
<dbReference type="PANTHER" id="PTHR14611:SF4">
    <property type="entry name" value="TECTONIC-3"/>
    <property type="match status" value="1"/>
</dbReference>
<keyword evidence="4" id="KW-0970">Cilium biogenesis/degradation</keyword>
<protein>
    <recommendedName>
        <fullName evidence="12">Tectonic domain-containing protein</fullName>
    </recommendedName>
</protein>
<feature type="domain" description="Tectonic-1-3 N-terminal" evidence="9">
    <location>
        <begin position="101"/>
        <end position="199"/>
    </location>
</feature>
<evidence type="ECO:0000259" key="8">
    <source>
        <dbReference type="Pfam" id="PF07773"/>
    </source>
</evidence>
<keyword evidence="3 7" id="KW-0732">Signal</keyword>
<evidence type="ECO:0008006" key="12">
    <source>
        <dbReference type="Google" id="ProtNLM"/>
    </source>
</evidence>
<accession>A0A668S1J6</accession>
<evidence type="ECO:0000259" key="9">
    <source>
        <dbReference type="Pfam" id="PF25752"/>
    </source>
</evidence>
<evidence type="ECO:0000256" key="3">
    <source>
        <dbReference type="ARBA" id="ARBA00022729"/>
    </source>
</evidence>
<dbReference type="Pfam" id="PF07773">
    <property type="entry name" value="TCTN_DUF1619"/>
    <property type="match status" value="2"/>
</dbReference>
<dbReference type="PANTHER" id="PTHR14611">
    <property type="entry name" value="TECTONIC FAMILY MEMBER"/>
    <property type="match status" value="1"/>
</dbReference>
<comment type="similarity">
    <text evidence="1">Belongs to the tectonic family.</text>
</comment>
<evidence type="ECO:0000313" key="11">
    <source>
        <dbReference type="Proteomes" id="UP000472276"/>
    </source>
</evidence>
<feature type="domain" description="Tectonic-1-3" evidence="8">
    <location>
        <begin position="399"/>
        <end position="560"/>
    </location>
</feature>
<keyword evidence="11" id="KW-1185">Reference proteome</keyword>
<reference evidence="10" key="1">
    <citation type="submission" date="2025-08" db="UniProtKB">
        <authorList>
            <consortium name="Ensembl"/>
        </authorList>
    </citation>
    <scope>IDENTIFICATION</scope>
</reference>
<dbReference type="InterPro" id="IPR011677">
    <property type="entry name" value="TCTN1-3_dom"/>
</dbReference>
<reference evidence="10" key="2">
    <citation type="submission" date="2025-09" db="UniProtKB">
        <authorList>
            <consortium name="Ensembl"/>
        </authorList>
    </citation>
    <scope>IDENTIFICATION</scope>
</reference>
<dbReference type="InterPro" id="IPR057724">
    <property type="entry name" value="TCTN1-3_N"/>
</dbReference>
<dbReference type="AlphaFoldDB" id="A0A668S1J6"/>
<evidence type="ECO:0000256" key="1">
    <source>
        <dbReference type="ARBA" id="ARBA00007633"/>
    </source>
</evidence>
<dbReference type="Ensembl" id="ENSOABT00000008644.2">
    <property type="protein sequence ID" value="ENSOABP00000008340.2"/>
    <property type="gene ID" value="ENSOABG00000004541.2"/>
</dbReference>
<dbReference type="OMA" id="KVQFGVN"/>
<dbReference type="GO" id="GO:0007224">
    <property type="term" value="P:smoothened signaling pathway"/>
    <property type="evidence" value="ECO:0007669"/>
    <property type="project" value="TreeGrafter"/>
</dbReference>
<dbReference type="InterPro" id="IPR040354">
    <property type="entry name" value="TCTN1-3"/>
</dbReference>
<proteinExistence type="inferred from homology"/>
<keyword evidence="5" id="KW-0325">Glycoprotein</keyword>
<evidence type="ECO:0000256" key="6">
    <source>
        <dbReference type="SAM" id="MobiDB-lite"/>
    </source>
</evidence>
<comment type="subunit">
    <text evidence="2">Part of the tectonic-like complex (also named B9 complex).</text>
</comment>
<dbReference type="Pfam" id="PF25752">
    <property type="entry name" value="DUF1619_N"/>
    <property type="match status" value="1"/>
</dbReference>
<organism evidence="10 11">
    <name type="scientific">Oreochromis aureus</name>
    <name type="common">Israeli tilapia</name>
    <name type="synonym">Chromis aureus</name>
    <dbReference type="NCBI Taxonomy" id="47969"/>
    <lineage>
        <taxon>Eukaryota</taxon>
        <taxon>Metazoa</taxon>
        <taxon>Chordata</taxon>
        <taxon>Craniata</taxon>
        <taxon>Vertebrata</taxon>
        <taxon>Euteleostomi</taxon>
        <taxon>Actinopterygii</taxon>
        <taxon>Neopterygii</taxon>
        <taxon>Teleostei</taxon>
        <taxon>Neoteleostei</taxon>
        <taxon>Acanthomorphata</taxon>
        <taxon>Ovalentaria</taxon>
        <taxon>Cichlomorphae</taxon>
        <taxon>Cichliformes</taxon>
        <taxon>Cichlidae</taxon>
        <taxon>African cichlids</taxon>
        <taxon>Pseudocrenilabrinae</taxon>
        <taxon>Oreochromini</taxon>
        <taxon>Oreochromis</taxon>
    </lineage>
</organism>
<sequence>MSSIQWCFLPLILTVICGRLAHGATDPVGTSSISATPANGEPFSSATPAPSGTAEPFSSATPAPSGTEAVNSTGVNTTEVPTLATVSSTVNTTLSATEAPTAATESPTATTVQPTVSPQACLCDLTPGFCDIGCCCDTADCGLANLSAVFTGCPQRAVSGVCVEKWLMFRANVDSSLITVTDSLFCVQPSDNTSQFFPAQPQHPVLGDSYHFSPQKTPTVGPSRSFYMVDDVIQTYFPNSSVRGLLRQPSPGPAVSAFCIDRNPAKFLRSVSLSCARMVTPQSCITDPSLSANSYFSDLHLIKIPKAEMAPVSDFLIPVTNLSVWPSPTLRNSSCINAVQKVKFVIFYTGRGELTSATVDVTLAAVNQSQLLLQTHSVEFQLTKTSPTPAILKPAVGLKVGSPLIGRFLKEAMPLTSLGVSQSGTCSPDTTTRAPILFTHNIITGCTFSSPANDCSELRSQIYGILQGLATPDEIAMSSGSQPDWARVITQECPFSLQETCESGCVLPHSLSIEVLWARLGPLDLPQNYILGARYLFQCQNFKCPLSSSLALTTRVTFADSTVYPEPPRGLPQPFWKFPFGFFTRGSAELDGHIIMNSSSTEKVTWSLMLLTVMSLTGLEFLCR</sequence>
<dbReference type="GO" id="GO:0060271">
    <property type="term" value="P:cilium assembly"/>
    <property type="evidence" value="ECO:0007669"/>
    <property type="project" value="TreeGrafter"/>
</dbReference>
<feature type="signal peptide" evidence="7">
    <location>
        <begin position="1"/>
        <end position="23"/>
    </location>
</feature>
<evidence type="ECO:0000256" key="5">
    <source>
        <dbReference type="ARBA" id="ARBA00023180"/>
    </source>
</evidence>